<dbReference type="PANTHER" id="PTHR46193:SF18">
    <property type="entry name" value="HEXITOL PHOSPHATASE B"/>
    <property type="match status" value="1"/>
</dbReference>
<dbReference type="InterPro" id="IPR051600">
    <property type="entry name" value="Beta-PGM-like"/>
</dbReference>
<evidence type="ECO:0000256" key="1">
    <source>
        <dbReference type="ARBA" id="ARBA00001946"/>
    </source>
</evidence>
<accession>A0A1F5QBT5</accession>
<dbReference type="SFLD" id="SFLDS00003">
    <property type="entry name" value="Haloacid_Dehalogenase"/>
    <property type="match status" value="1"/>
</dbReference>
<dbReference type="AlphaFoldDB" id="A0A1F5QBT5"/>
<dbReference type="SUPFAM" id="SSF56784">
    <property type="entry name" value="HAD-like"/>
    <property type="match status" value="1"/>
</dbReference>
<dbReference type="Pfam" id="PF00702">
    <property type="entry name" value="Hydrolase"/>
    <property type="match status" value="1"/>
</dbReference>
<dbReference type="NCBIfam" id="TIGR01509">
    <property type="entry name" value="HAD-SF-IA-v3"/>
    <property type="match status" value="1"/>
</dbReference>
<dbReference type="Gene3D" id="1.10.150.240">
    <property type="entry name" value="Putative phosphatase, domain 2"/>
    <property type="match status" value="1"/>
</dbReference>
<gene>
    <name evidence="6" type="ORF">A3J05_00515</name>
</gene>
<dbReference type="InterPro" id="IPR036412">
    <property type="entry name" value="HAD-like_sf"/>
</dbReference>
<organism evidence="6 7">
    <name type="scientific">Candidatus Doudnabacteria bacterium RIFCSPLOWO2_02_FULL_48_13</name>
    <dbReference type="NCBI Taxonomy" id="1817845"/>
    <lineage>
        <taxon>Bacteria</taxon>
        <taxon>Candidatus Doudnaibacteriota</taxon>
    </lineage>
</organism>
<evidence type="ECO:0000256" key="3">
    <source>
        <dbReference type="ARBA" id="ARBA00022723"/>
    </source>
</evidence>
<evidence type="ECO:0000256" key="5">
    <source>
        <dbReference type="ARBA" id="ARBA00023277"/>
    </source>
</evidence>
<evidence type="ECO:0000256" key="4">
    <source>
        <dbReference type="ARBA" id="ARBA00022842"/>
    </source>
</evidence>
<keyword evidence="3" id="KW-0479">Metal-binding</keyword>
<reference evidence="6 7" key="1">
    <citation type="journal article" date="2016" name="Nat. Commun.">
        <title>Thousands of microbial genomes shed light on interconnected biogeochemical processes in an aquifer system.</title>
        <authorList>
            <person name="Anantharaman K."/>
            <person name="Brown C.T."/>
            <person name="Hug L.A."/>
            <person name="Sharon I."/>
            <person name="Castelle C.J."/>
            <person name="Probst A.J."/>
            <person name="Thomas B.C."/>
            <person name="Singh A."/>
            <person name="Wilkins M.J."/>
            <person name="Karaoz U."/>
            <person name="Brodie E.L."/>
            <person name="Williams K.H."/>
            <person name="Hubbard S.S."/>
            <person name="Banfield J.F."/>
        </authorList>
    </citation>
    <scope>NUCLEOTIDE SEQUENCE [LARGE SCALE GENOMIC DNA]</scope>
</reference>
<dbReference type="Proteomes" id="UP000177235">
    <property type="component" value="Unassembled WGS sequence"/>
</dbReference>
<keyword evidence="5" id="KW-0119">Carbohydrate metabolism</keyword>
<dbReference type="InterPro" id="IPR023214">
    <property type="entry name" value="HAD_sf"/>
</dbReference>
<evidence type="ECO:0000256" key="2">
    <source>
        <dbReference type="ARBA" id="ARBA00006171"/>
    </source>
</evidence>
<dbReference type="InterPro" id="IPR006439">
    <property type="entry name" value="HAD-SF_hydro_IA"/>
</dbReference>
<dbReference type="GO" id="GO:0003824">
    <property type="term" value="F:catalytic activity"/>
    <property type="evidence" value="ECO:0007669"/>
    <property type="project" value="UniProtKB-ARBA"/>
</dbReference>
<evidence type="ECO:0008006" key="8">
    <source>
        <dbReference type="Google" id="ProtNLM"/>
    </source>
</evidence>
<comment type="caution">
    <text evidence="6">The sequence shown here is derived from an EMBL/GenBank/DDBJ whole genome shotgun (WGS) entry which is preliminary data.</text>
</comment>
<evidence type="ECO:0000313" key="7">
    <source>
        <dbReference type="Proteomes" id="UP000177235"/>
    </source>
</evidence>
<proteinExistence type="inferred from homology"/>
<dbReference type="PANTHER" id="PTHR46193">
    <property type="entry name" value="6-PHOSPHOGLUCONATE PHOSPHATASE"/>
    <property type="match status" value="1"/>
</dbReference>
<name>A0A1F5QBT5_9BACT</name>
<comment type="similarity">
    <text evidence="2">Belongs to the HAD-like hydrolase superfamily. CbbY/CbbZ/Gph/YieH family.</text>
</comment>
<dbReference type="EMBL" id="MFFF01000018">
    <property type="protein sequence ID" value="OGE99661.1"/>
    <property type="molecule type" value="Genomic_DNA"/>
</dbReference>
<dbReference type="GO" id="GO:0046872">
    <property type="term" value="F:metal ion binding"/>
    <property type="evidence" value="ECO:0007669"/>
    <property type="project" value="UniProtKB-KW"/>
</dbReference>
<protein>
    <recommendedName>
        <fullName evidence="8">HAD family hydrolase</fullName>
    </recommendedName>
</protein>
<evidence type="ECO:0000313" key="6">
    <source>
        <dbReference type="EMBL" id="OGE99661.1"/>
    </source>
</evidence>
<dbReference type="Gene3D" id="3.40.50.1000">
    <property type="entry name" value="HAD superfamily/HAD-like"/>
    <property type="match status" value="1"/>
</dbReference>
<dbReference type="SFLD" id="SFLDG01129">
    <property type="entry name" value="C1.5:_HAD__Beta-PGM__Phosphata"/>
    <property type="match status" value="1"/>
</dbReference>
<sequence>MKYKGIVFDFNGVILWDDPWHEEAWIRVSEMLRGQSMSVEEMRQNIWGGNNRNAFRYVLGKDVSAEKLLELIEYKEKLYREIAITKPDFVLSPGAEDLFDLLLKNRIPRAIATSSEINNVNFFIEKLNLEKWFDRGNIVYDDGTVPSKPSPEIFLRAAKKLGLDPAVCLVVEDSSRGLEAAHNAGFGKIFHLSHGHQKAPVDVHRVIKTLNEITLADFE</sequence>
<dbReference type="InterPro" id="IPR023198">
    <property type="entry name" value="PGP-like_dom2"/>
</dbReference>
<dbReference type="CDD" id="cd07505">
    <property type="entry name" value="HAD_BPGM-like"/>
    <property type="match status" value="1"/>
</dbReference>
<keyword evidence="4" id="KW-0460">Magnesium</keyword>
<comment type="cofactor">
    <cofactor evidence="1">
        <name>Mg(2+)</name>
        <dbReference type="ChEBI" id="CHEBI:18420"/>
    </cofactor>
</comment>